<dbReference type="NCBIfam" id="TIGR02595">
    <property type="entry name" value="PEP_CTERM"/>
    <property type="match status" value="1"/>
</dbReference>
<proteinExistence type="predicted"/>
<sequence length="194" mass="20123">MKTKLIAAAAFAFFANIASAGVIVNGDFGTGDFTGWKTEGDVMITGTVEATVAALYSGRGEGLYTTISQAIELDAGDVLTGYAEFFSLDYGRYNDTSFVSIGGAQLFARDVSNTPQATSSGPVKFSYTAATAGVYQLVAGVANIGDNVNSSYLHVWNFAIADANPVPEPGNVALFGLGLFGAAAVRRKFAAKRG</sequence>
<gene>
    <name evidence="3" type="ORF">ACFOPH_17165</name>
</gene>
<accession>A0ABV7PLD1</accession>
<keyword evidence="4" id="KW-1185">Reference proteome</keyword>
<evidence type="ECO:0000313" key="3">
    <source>
        <dbReference type="EMBL" id="MFC3459969.1"/>
    </source>
</evidence>
<reference evidence="4" key="1">
    <citation type="journal article" date="2019" name="Int. J. Syst. Evol. Microbiol.">
        <title>The Global Catalogue of Microorganisms (GCM) 10K type strain sequencing project: providing services to taxonomists for standard genome sequencing and annotation.</title>
        <authorList>
            <consortium name="The Broad Institute Genomics Platform"/>
            <consortium name="The Broad Institute Genome Sequencing Center for Infectious Disease"/>
            <person name="Wu L."/>
            <person name="Ma J."/>
        </authorList>
    </citation>
    <scope>NUCLEOTIDE SEQUENCE [LARGE SCALE GENOMIC DNA]</scope>
    <source>
        <strain evidence="4">CCM 7480</strain>
    </source>
</reference>
<evidence type="ECO:0000256" key="1">
    <source>
        <dbReference type="SAM" id="SignalP"/>
    </source>
</evidence>
<feature type="chain" id="PRO_5045573259" evidence="1">
    <location>
        <begin position="21"/>
        <end position="194"/>
    </location>
</feature>
<dbReference type="InterPro" id="IPR013424">
    <property type="entry name" value="Ice-binding_C"/>
</dbReference>
<dbReference type="RefSeq" id="WP_312550418.1">
    <property type="nucleotide sequence ID" value="NZ_JBHRVV010000001.1"/>
</dbReference>
<evidence type="ECO:0000259" key="2">
    <source>
        <dbReference type="Pfam" id="PF07589"/>
    </source>
</evidence>
<name>A0ABV7PLD1_9BURK</name>
<feature type="domain" description="Ice-binding protein C-terminal" evidence="2">
    <location>
        <begin position="165"/>
        <end position="188"/>
    </location>
</feature>
<dbReference type="EMBL" id="JBHRVV010000001">
    <property type="protein sequence ID" value="MFC3459969.1"/>
    <property type="molecule type" value="Genomic_DNA"/>
</dbReference>
<keyword evidence="1" id="KW-0732">Signal</keyword>
<comment type="caution">
    <text evidence="3">The sequence shown here is derived from an EMBL/GenBank/DDBJ whole genome shotgun (WGS) entry which is preliminary data.</text>
</comment>
<protein>
    <submittedName>
        <fullName evidence="3">PEP-CTERM sorting domain-containing protein</fullName>
    </submittedName>
</protein>
<feature type="signal peptide" evidence="1">
    <location>
        <begin position="1"/>
        <end position="20"/>
    </location>
</feature>
<dbReference type="Proteomes" id="UP001595665">
    <property type="component" value="Unassembled WGS sequence"/>
</dbReference>
<dbReference type="Pfam" id="PF07589">
    <property type="entry name" value="PEP-CTERM"/>
    <property type="match status" value="1"/>
</dbReference>
<organism evidence="3 4">
    <name type="scientific">Massilia haematophila</name>
    <dbReference type="NCBI Taxonomy" id="457923"/>
    <lineage>
        <taxon>Bacteria</taxon>
        <taxon>Pseudomonadati</taxon>
        <taxon>Pseudomonadota</taxon>
        <taxon>Betaproteobacteria</taxon>
        <taxon>Burkholderiales</taxon>
        <taxon>Oxalobacteraceae</taxon>
        <taxon>Telluria group</taxon>
        <taxon>Massilia</taxon>
    </lineage>
</organism>
<evidence type="ECO:0000313" key="4">
    <source>
        <dbReference type="Proteomes" id="UP001595665"/>
    </source>
</evidence>